<comment type="caution">
    <text evidence="9">The sequence shown here is derived from an EMBL/GenBank/DDBJ whole genome shotgun (WGS) entry which is preliminary data.</text>
</comment>
<dbReference type="SUPFAM" id="SSF55486">
    <property type="entry name" value="Metalloproteases ('zincins'), catalytic domain"/>
    <property type="match status" value="1"/>
</dbReference>
<keyword evidence="10" id="KW-1185">Reference proteome</keyword>
<dbReference type="InterPro" id="IPR001818">
    <property type="entry name" value="Pept_M10_metallopeptidase"/>
</dbReference>
<dbReference type="PIRSF" id="PIRSF001191">
    <property type="entry name" value="Peptidase_M10A_matrix"/>
    <property type="match status" value="1"/>
</dbReference>
<dbReference type="Pfam" id="PF01471">
    <property type="entry name" value="PG_binding_1"/>
    <property type="match status" value="1"/>
</dbReference>
<sequence>MASKMTFLFMLSFVILTLIKGEIVNQNNSSAFDFIRNLQGCCHKGSNVQGLHELKLYLDRFGYLSYEPAHYQPNANSTSQSFDDELESALKRYQSFYHLNTTGTLDGPTISRMVMPRCGHADIKAHQQMHSKSLHTVSHFQFTPDSPKWPVEKTNLSYAFGFNYSDAYVPPVVRAFNTWAAASGYFTFYRVNDIASADIKISFERGDHGDGGAFDGPYGILAHAFYPPDGRMHYDAAETWSVGPGPVPDTIDLQTVALHEIGHLLGLGHSEDENAIMWSSIPSGSLKGLNADDILGVKALYGLK</sequence>
<evidence type="ECO:0000256" key="2">
    <source>
        <dbReference type="ARBA" id="ARBA00022670"/>
    </source>
</evidence>
<gene>
    <name evidence="9" type="ORF">Tco_1092099</name>
</gene>
<dbReference type="InterPro" id="IPR021190">
    <property type="entry name" value="Pept_M10A"/>
</dbReference>
<evidence type="ECO:0000256" key="4">
    <source>
        <dbReference type="ARBA" id="ARBA00022801"/>
    </source>
</evidence>
<organism evidence="9 10">
    <name type="scientific">Tanacetum coccineum</name>
    <dbReference type="NCBI Taxonomy" id="301880"/>
    <lineage>
        <taxon>Eukaryota</taxon>
        <taxon>Viridiplantae</taxon>
        <taxon>Streptophyta</taxon>
        <taxon>Embryophyta</taxon>
        <taxon>Tracheophyta</taxon>
        <taxon>Spermatophyta</taxon>
        <taxon>Magnoliopsida</taxon>
        <taxon>eudicotyledons</taxon>
        <taxon>Gunneridae</taxon>
        <taxon>Pentapetalae</taxon>
        <taxon>asterids</taxon>
        <taxon>campanulids</taxon>
        <taxon>Asterales</taxon>
        <taxon>Asteraceae</taxon>
        <taxon>Asteroideae</taxon>
        <taxon>Anthemideae</taxon>
        <taxon>Anthemidinae</taxon>
        <taxon>Tanacetum</taxon>
    </lineage>
</organism>
<dbReference type="Gene3D" id="3.40.390.10">
    <property type="entry name" value="Collagenase (Catalytic Domain)"/>
    <property type="match status" value="1"/>
</dbReference>
<comment type="similarity">
    <text evidence="1">Belongs to the peptidase M10A family. Matrix metalloproteinases (MMPs) subfamily.</text>
</comment>
<name>A0ABQ5IA34_9ASTR</name>
<keyword evidence="7" id="KW-0732">Signal</keyword>
<keyword evidence="4" id="KW-0378">Hydrolase</keyword>
<evidence type="ECO:0000259" key="8">
    <source>
        <dbReference type="SMART" id="SM00235"/>
    </source>
</evidence>
<keyword evidence="2" id="KW-0645">Protease</keyword>
<dbReference type="InterPro" id="IPR033739">
    <property type="entry name" value="M10A_MMP"/>
</dbReference>
<dbReference type="Pfam" id="PF00413">
    <property type="entry name" value="Peptidase_M10"/>
    <property type="match status" value="1"/>
</dbReference>
<dbReference type="SUPFAM" id="SSF47090">
    <property type="entry name" value="PGBD-like"/>
    <property type="match status" value="1"/>
</dbReference>
<feature type="signal peptide" evidence="7">
    <location>
        <begin position="1"/>
        <end position="21"/>
    </location>
</feature>
<evidence type="ECO:0000313" key="10">
    <source>
        <dbReference type="Proteomes" id="UP001151760"/>
    </source>
</evidence>
<reference evidence="9" key="2">
    <citation type="submission" date="2022-01" db="EMBL/GenBank/DDBJ databases">
        <authorList>
            <person name="Yamashiro T."/>
            <person name="Shiraishi A."/>
            <person name="Satake H."/>
            <person name="Nakayama K."/>
        </authorList>
    </citation>
    <scope>NUCLEOTIDE SEQUENCE</scope>
</reference>
<dbReference type="PANTHER" id="PTHR10201:SF292">
    <property type="entry name" value="MATRILYSIN"/>
    <property type="match status" value="1"/>
</dbReference>
<evidence type="ECO:0000256" key="6">
    <source>
        <dbReference type="ARBA" id="ARBA00023049"/>
    </source>
</evidence>
<evidence type="ECO:0000256" key="1">
    <source>
        <dbReference type="ARBA" id="ARBA00009614"/>
    </source>
</evidence>
<keyword evidence="3" id="KW-0479">Metal-binding</keyword>
<keyword evidence="6" id="KW-0482">Metalloprotease</keyword>
<dbReference type="InterPro" id="IPR024079">
    <property type="entry name" value="MetalloPept_cat_dom_sf"/>
</dbReference>
<dbReference type="Proteomes" id="UP001151760">
    <property type="component" value="Unassembled WGS sequence"/>
</dbReference>
<protein>
    <submittedName>
        <fullName evidence="9">Metalloendoproteinase 1-like protein</fullName>
    </submittedName>
</protein>
<feature type="chain" id="PRO_5045277135" evidence="7">
    <location>
        <begin position="22"/>
        <end position="304"/>
    </location>
</feature>
<accession>A0ABQ5IA34</accession>
<keyword evidence="5" id="KW-0862">Zinc</keyword>
<evidence type="ECO:0000256" key="7">
    <source>
        <dbReference type="SAM" id="SignalP"/>
    </source>
</evidence>
<dbReference type="InterPro" id="IPR002477">
    <property type="entry name" value="Peptidoglycan-bd-like"/>
</dbReference>
<evidence type="ECO:0000256" key="3">
    <source>
        <dbReference type="ARBA" id="ARBA00022723"/>
    </source>
</evidence>
<feature type="domain" description="Peptidase metallopeptidase" evidence="8">
    <location>
        <begin position="145"/>
        <end position="303"/>
    </location>
</feature>
<dbReference type="EMBL" id="BQNB010020495">
    <property type="protein sequence ID" value="GJT96581.1"/>
    <property type="molecule type" value="Genomic_DNA"/>
</dbReference>
<dbReference type="PRINTS" id="PR00138">
    <property type="entry name" value="MATRIXIN"/>
</dbReference>
<dbReference type="SMART" id="SM00235">
    <property type="entry name" value="ZnMc"/>
    <property type="match status" value="1"/>
</dbReference>
<dbReference type="CDD" id="cd04278">
    <property type="entry name" value="ZnMc_MMP"/>
    <property type="match status" value="1"/>
</dbReference>
<reference evidence="9" key="1">
    <citation type="journal article" date="2022" name="Int. J. Mol. Sci.">
        <title>Draft Genome of Tanacetum Coccineum: Genomic Comparison of Closely Related Tanacetum-Family Plants.</title>
        <authorList>
            <person name="Yamashiro T."/>
            <person name="Shiraishi A."/>
            <person name="Nakayama K."/>
            <person name="Satake H."/>
        </authorList>
    </citation>
    <scope>NUCLEOTIDE SEQUENCE</scope>
</reference>
<evidence type="ECO:0000256" key="5">
    <source>
        <dbReference type="ARBA" id="ARBA00022833"/>
    </source>
</evidence>
<evidence type="ECO:0000313" key="9">
    <source>
        <dbReference type="EMBL" id="GJT96581.1"/>
    </source>
</evidence>
<dbReference type="PANTHER" id="PTHR10201">
    <property type="entry name" value="MATRIX METALLOPROTEINASE"/>
    <property type="match status" value="1"/>
</dbReference>
<dbReference type="InterPro" id="IPR036365">
    <property type="entry name" value="PGBD-like_sf"/>
</dbReference>
<dbReference type="InterPro" id="IPR006026">
    <property type="entry name" value="Peptidase_Metallo"/>
</dbReference>
<proteinExistence type="inferred from homology"/>